<dbReference type="Gene3D" id="3.80.10.10">
    <property type="entry name" value="Ribonuclease Inhibitor"/>
    <property type="match status" value="1"/>
</dbReference>
<name>A0A9P4V115_9PLEO</name>
<dbReference type="EMBL" id="ML996152">
    <property type="protein sequence ID" value="KAF2734084.1"/>
    <property type="molecule type" value="Genomic_DNA"/>
</dbReference>
<accession>A0A9P4V115</accession>
<dbReference type="InterPro" id="IPR032675">
    <property type="entry name" value="LRR_dom_sf"/>
</dbReference>
<feature type="compositionally biased region" description="Acidic residues" evidence="1">
    <location>
        <begin position="422"/>
        <end position="435"/>
    </location>
</feature>
<organism evidence="2 3">
    <name type="scientific">Polyplosphaeria fusca</name>
    <dbReference type="NCBI Taxonomy" id="682080"/>
    <lineage>
        <taxon>Eukaryota</taxon>
        <taxon>Fungi</taxon>
        <taxon>Dikarya</taxon>
        <taxon>Ascomycota</taxon>
        <taxon>Pezizomycotina</taxon>
        <taxon>Dothideomycetes</taxon>
        <taxon>Pleosporomycetidae</taxon>
        <taxon>Pleosporales</taxon>
        <taxon>Tetraplosphaeriaceae</taxon>
        <taxon>Polyplosphaeria</taxon>
    </lineage>
</organism>
<evidence type="ECO:0000256" key="1">
    <source>
        <dbReference type="SAM" id="MobiDB-lite"/>
    </source>
</evidence>
<evidence type="ECO:0000313" key="3">
    <source>
        <dbReference type="Proteomes" id="UP000799444"/>
    </source>
</evidence>
<proteinExistence type="predicted"/>
<protein>
    <submittedName>
        <fullName evidence="2">Uncharacterized protein</fullName>
    </submittedName>
</protein>
<dbReference type="SUPFAM" id="SSF52047">
    <property type="entry name" value="RNI-like"/>
    <property type="match status" value="1"/>
</dbReference>
<evidence type="ECO:0000313" key="2">
    <source>
        <dbReference type="EMBL" id="KAF2734084.1"/>
    </source>
</evidence>
<comment type="caution">
    <text evidence="2">The sequence shown here is derived from an EMBL/GenBank/DDBJ whole genome shotgun (WGS) entry which is preliminary data.</text>
</comment>
<reference evidence="2" key="1">
    <citation type="journal article" date="2020" name="Stud. Mycol.">
        <title>101 Dothideomycetes genomes: a test case for predicting lifestyles and emergence of pathogens.</title>
        <authorList>
            <person name="Haridas S."/>
            <person name="Albert R."/>
            <person name="Binder M."/>
            <person name="Bloem J."/>
            <person name="Labutti K."/>
            <person name="Salamov A."/>
            <person name="Andreopoulos B."/>
            <person name="Baker S."/>
            <person name="Barry K."/>
            <person name="Bills G."/>
            <person name="Bluhm B."/>
            <person name="Cannon C."/>
            <person name="Castanera R."/>
            <person name="Culley D."/>
            <person name="Daum C."/>
            <person name="Ezra D."/>
            <person name="Gonzalez J."/>
            <person name="Henrissat B."/>
            <person name="Kuo A."/>
            <person name="Liang C."/>
            <person name="Lipzen A."/>
            <person name="Lutzoni F."/>
            <person name="Magnuson J."/>
            <person name="Mondo S."/>
            <person name="Nolan M."/>
            <person name="Ohm R."/>
            <person name="Pangilinan J."/>
            <person name="Park H.-J."/>
            <person name="Ramirez L."/>
            <person name="Alfaro M."/>
            <person name="Sun H."/>
            <person name="Tritt A."/>
            <person name="Yoshinaga Y."/>
            <person name="Zwiers L.-H."/>
            <person name="Turgeon B."/>
            <person name="Goodwin S."/>
            <person name="Spatafora J."/>
            <person name="Crous P."/>
            <person name="Grigoriev I."/>
        </authorList>
    </citation>
    <scope>NUCLEOTIDE SEQUENCE</scope>
    <source>
        <strain evidence="2">CBS 125425</strain>
    </source>
</reference>
<dbReference type="OrthoDB" id="3929397at2759"/>
<sequence length="601" mass="67382">MLRSRPAVRPSLRLIVRNFAEPLPKRASAYAYHYNRGLASQLENWSSLPIIITNIGLSCRMASSSAAAALPHRSAPGINIRGGVTVNIEKIWEAQGVLDEILSRGSLQEITGIRIDGYEPEADDEDADIVESSPDADKATPPKATGSNDSSDAPTKPQPTTTEDRMVKLIEPIITLLTAISDSGGSLRDFRWEQSSWYASKGVRPASFWDALWKHSRTLETLSLGFYTHELHKVKPGHVAFPALRELYIDASTAHGDDGSAVESIFKNSPNLEILQFDYPNCDLYTCRIQNISWDYTFPHMHTLAVSGYDSDPAAYTAFLSRSPLLRVLQDGVSAYGDDEDEKVKLSDDAMPALKALYLSDDYPTACRTLEAYLSTPAKRAIEHLYVGHRVFNKCDNIANIADSLKYLELEGVIIDWRPEEDSSDEDSSSDDDDDPRVNHELEAQMKAERARKRALTAEDGLCDATRALKQILPKLHRLQELSIEMDSERVSVNRQNPPAMDKNDLATMLSLLPPNTHLRALRLWDSRAEPLPQDLLDDFPAVPATLEYLSWGTQYEFDNAKLLYRLERRDGKVKAVPCEPLRKMDANVKIDWIERRILDS</sequence>
<keyword evidence="3" id="KW-1185">Reference proteome</keyword>
<feature type="region of interest" description="Disordered" evidence="1">
    <location>
        <begin position="418"/>
        <end position="438"/>
    </location>
</feature>
<feature type="compositionally biased region" description="Acidic residues" evidence="1">
    <location>
        <begin position="118"/>
        <end position="129"/>
    </location>
</feature>
<dbReference type="AlphaFoldDB" id="A0A9P4V115"/>
<gene>
    <name evidence="2" type="ORF">EJ04DRAFT_252408</name>
</gene>
<dbReference type="Proteomes" id="UP000799444">
    <property type="component" value="Unassembled WGS sequence"/>
</dbReference>
<feature type="compositionally biased region" description="Polar residues" evidence="1">
    <location>
        <begin position="145"/>
        <end position="161"/>
    </location>
</feature>
<feature type="region of interest" description="Disordered" evidence="1">
    <location>
        <begin position="115"/>
        <end position="164"/>
    </location>
</feature>